<feature type="non-terminal residue" evidence="5">
    <location>
        <position position="1"/>
    </location>
</feature>
<dbReference type="Pfam" id="PF00168">
    <property type="entry name" value="C2"/>
    <property type="match status" value="2"/>
</dbReference>
<dbReference type="SUPFAM" id="SSF49562">
    <property type="entry name" value="C2 domain (Calcium/lipid-binding domain, CaLB)"/>
    <property type="match status" value="2"/>
</dbReference>
<organism evidence="5 6">
    <name type="scientific">Lagenidium giganteum</name>
    <dbReference type="NCBI Taxonomy" id="4803"/>
    <lineage>
        <taxon>Eukaryota</taxon>
        <taxon>Sar</taxon>
        <taxon>Stramenopiles</taxon>
        <taxon>Oomycota</taxon>
        <taxon>Peronosporomycetes</taxon>
        <taxon>Pythiales</taxon>
        <taxon>Pythiaceae</taxon>
    </lineage>
</organism>
<sequence>PRSRSRAKQAAPVARSFPLCACVQRTTQPAIMYNSPPPPGAPINARMRSPSAPSAPAFEDPSIAHLQGLAQSMPSYPHVPYATSVPAAPQQGFVPAIPIATPMGSSDPRAQAQAQAQAPAPPLKAMHLMGGSGPITAAPMPHVRPGPPTLPASTLELRMRCKNLKKSDLLSESDPFVVVYLQEGAGPWFELGRTETITNCANPAFVKAMQLDFFFEDVQRLRFEVFDRDSVSENLREHDFLGCVEFTVAQLMSAPGQAKTLALLQQRERGHVSGLTGSITVLAEEMSSCGDMMNIQFAADKVDNTDGWFSASDPFLNVFRLIANGADTNVPTNWIRVWQTEVIRNNLNPRWRLATLGVQQLCNGDRNRPLKLVCMDWEDSGRHQFIGECFTTASELMSGEKTSFNLINPERQRKKGKKYVNSGLLRVVRCETFRKHTFAEYLRGGLEISLMVGIDYTQSNGNPSDPSSLHFLHSGFNDYQAAIGATGAILEEYDQDKRFPVYGFGGWVNGDVNHCFSLTFDPTHPEVEGVDGILQAYTNSFNIVQLYGPTHFAPLIRQAISITRHFTAMEPNSQKYFVLLIITDGVIMDMQQTIDAIVEASFLPMSIVIVGVGNADFSAMNALDSDNRLLMDSRQRSALRDIVQFVPFNQFRSHPQRLAKETLAEIPEQVVGFFTNCKIKPLPPLQRPSSEWSLGPNAHAPPASPRKAAPAGAPYGKESLA</sequence>
<dbReference type="InterPro" id="IPR010734">
    <property type="entry name" value="Copine_C"/>
</dbReference>
<dbReference type="InterPro" id="IPR045052">
    <property type="entry name" value="Copine"/>
</dbReference>
<dbReference type="InterPro" id="IPR002035">
    <property type="entry name" value="VWF_A"/>
</dbReference>
<dbReference type="CDD" id="cd04048">
    <property type="entry name" value="C2A_Copine"/>
    <property type="match status" value="1"/>
</dbReference>
<dbReference type="Pfam" id="PF07002">
    <property type="entry name" value="Copine"/>
    <property type="match status" value="1"/>
</dbReference>
<accession>A0AAV2ZFB0</accession>
<dbReference type="PANTHER" id="PTHR10857:SF106">
    <property type="entry name" value="C2 DOMAIN-CONTAINING PROTEIN"/>
    <property type="match status" value="1"/>
</dbReference>
<evidence type="ECO:0000256" key="2">
    <source>
        <dbReference type="ARBA" id="ARBA00022737"/>
    </source>
</evidence>
<evidence type="ECO:0000313" key="6">
    <source>
        <dbReference type="Proteomes" id="UP001146120"/>
    </source>
</evidence>
<dbReference type="Gene3D" id="2.60.40.150">
    <property type="entry name" value="C2 domain"/>
    <property type="match status" value="2"/>
</dbReference>
<dbReference type="SMART" id="SM00239">
    <property type="entry name" value="C2"/>
    <property type="match status" value="2"/>
</dbReference>
<name>A0AAV2ZFB0_9STRA</name>
<evidence type="ECO:0000256" key="3">
    <source>
        <dbReference type="SAM" id="MobiDB-lite"/>
    </source>
</evidence>
<dbReference type="AlphaFoldDB" id="A0AAV2ZFB0"/>
<dbReference type="GO" id="GO:0071277">
    <property type="term" value="P:cellular response to calcium ion"/>
    <property type="evidence" value="ECO:0007669"/>
    <property type="project" value="TreeGrafter"/>
</dbReference>
<dbReference type="CDD" id="cd04047">
    <property type="entry name" value="C2B_Copine"/>
    <property type="match status" value="1"/>
</dbReference>
<dbReference type="InterPro" id="IPR037768">
    <property type="entry name" value="C2B_Copine"/>
</dbReference>
<evidence type="ECO:0000313" key="5">
    <source>
        <dbReference type="EMBL" id="DBA04555.1"/>
    </source>
</evidence>
<dbReference type="InterPro" id="IPR000008">
    <property type="entry name" value="C2_dom"/>
</dbReference>
<keyword evidence="6" id="KW-1185">Reference proteome</keyword>
<reference evidence="5" key="1">
    <citation type="submission" date="2022-11" db="EMBL/GenBank/DDBJ databases">
        <authorList>
            <person name="Morgan W.R."/>
            <person name="Tartar A."/>
        </authorList>
    </citation>
    <scope>NUCLEOTIDE SEQUENCE</scope>
    <source>
        <strain evidence="5">ARSEF 373</strain>
    </source>
</reference>
<evidence type="ECO:0000256" key="1">
    <source>
        <dbReference type="ARBA" id="ARBA00009048"/>
    </source>
</evidence>
<dbReference type="GO" id="GO:0005544">
    <property type="term" value="F:calcium-dependent phospholipid binding"/>
    <property type="evidence" value="ECO:0007669"/>
    <property type="project" value="InterPro"/>
</dbReference>
<comment type="caution">
    <text evidence="5">The sequence shown here is derived from an EMBL/GenBank/DDBJ whole genome shotgun (WGS) entry which is preliminary data.</text>
</comment>
<dbReference type="FunFam" id="2.60.40.150:FF:000099">
    <property type="entry name" value="Copine 3"/>
    <property type="match status" value="1"/>
</dbReference>
<feature type="domain" description="C2" evidence="4">
    <location>
        <begin position="273"/>
        <end position="406"/>
    </location>
</feature>
<dbReference type="Proteomes" id="UP001146120">
    <property type="component" value="Unassembled WGS sequence"/>
</dbReference>
<dbReference type="PANTHER" id="PTHR10857">
    <property type="entry name" value="COPINE"/>
    <property type="match status" value="1"/>
</dbReference>
<dbReference type="SMART" id="SM00327">
    <property type="entry name" value="VWA"/>
    <property type="match status" value="1"/>
</dbReference>
<evidence type="ECO:0000259" key="4">
    <source>
        <dbReference type="PROSITE" id="PS50004"/>
    </source>
</evidence>
<feature type="region of interest" description="Disordered" evidence="3">
    <location>
        <begin position="685"/>
        <end position="721"/>
    </location>
</feature>
<proteinExistence type="inferred from homology"/>
<feature type="domain" description="C2" evidence="4">
    <location>
        <begin position="135"/>
        <end position="261"/>
    </location>
</feature>
<dbReference type="InterPro" id="IPR035892">
    <property type="entry name" value="C2_domain_sf"/>
</dbReference>
<dbReference type="GO" id="GO:0005886">
    <property type="term" value="C:plasma membrane"/>
    <property type="evidence" value="ECO:0007669"/>
    <property type="project" value="TreeGrafter"/>
</dbReference>
<reference evidence="5" key="2">
    <citation type="journal article" date="2023" name="Microbiol Resour">
        <title>Decontamination and Annotation of the Draft Genome Sequence of the Oomycete Lagenidium giganteum ARSEF 373.</title>
        <authorList>
            <person name="Morgan W.R."/>
            <person name="Tartar A."/>
        </authorList>
    </citation>
    <scope>NUCLEOTIDE SEQUENCE</scope>
    <source>
        <strain evidence="5">ARSEF 373</strain>
    </source>
</reference>
<comment type="similarity">
    <text evidence="1">Belongs to the copine family.</text>
</comment>
<gene>
    <name evidence="5" type="ORF">N0F65_011103</name>
</gene>
<dbReference type="EMBL" id="DAKRPA010000007">
    <property type="protein sequence ID" value="DBA04555.1"/>
    <property type="molecule type" value="Genomic_DNA"/>
</dbReference>
<dbReference type="SUPFAM" id="SSF53300">
    <property type="entry name" value="vWA-like"/>
    <property type="match status" value="1"/>
</dbReference>
<protein>
    <recommendedName>
        <fullName evidence="4">C2 domain-containing protein</fullName>
    </recommendedName>
</protein>
<dbReference type="PROSITE" id="PS50004">
    <property type="entry name" value="C2"/>
    <property type="match status" value="2"/>
</dbReference>
<keyword evidence="2" id="KW-0677">Repeat</keyword>
<dbReference type="InterPro" id="IPR036465">
    <property type="entry name" value="vWFA_dom_sf"/>
</dbReference>
<feature type="compositionally biased region" description="Low complexity" evidence="3">
    <location>
        <begin position="698"/>
        <end position="714"/>
    </location>
</feature>